<dbReference type="SUPFAM" id="SSF52096">
    <property type="entry name" value="ClpP/crotonase"/>
    <property type="match status" value="1"/>
</dbReference>
<dbReference type="Pfam" id="PF03572">
    <property type="entry name" value="Peptidase_S41"/>
    <property type="match status" value="1"/>
</dbReference>
<gene>
    <name evidence="3" type="ORF">D778_02672</name>
</gene>
<feature type="signal peptide" evidence="1">
    <location>
        <begin position="1"/>
        <end position="23"/>
    </location>
</feature>
<reference evidence="3 4" key="1">
    <citation type="submission" date="2012-12" db="EMBL/GenBank/DDBJ databases">
        <title>Genome assembly of Formosa sp. AK20.</title>
        <authorList>
            <person name="Kumar R."/>
            <person name="Khatri I."/>
            <person name="Vaidya B."/>
            <person name="Subramanian S."/>
            <person name="Pinnaka A."/>
        </authorList>
    </citation>
    <scope>NUCLEOTIDE SEQUENCE [LARGE SCALE GENOMIC DNA]</scope>
    <source>
        <strain evidence="3 4">AK20</strain>
    </source>
</reference>
<evidence type="ECO:0000313" key="4">
    <source>
        <dbReference type="Proteomes" id="UP000012024"/>
    </source>
</evidence>
<dbReference type="eggNOG" id="COG0793">
    <property type="taxonomic scope" value="Bacteria"/>
</dbReference>
<proteinExistence type="predicted"/>
<feature type="domain" description="Tail specific protease" evidence="2">
    <location>
        <begin position="308"/>
        <end position="389"/>
    </location>
</feature>
<dbReference type="EMBL" id="ANLA01000008">
    <property type="protein sequence ID" value="EMQ95370.1"/>
    <property type="molecule type" value="Genomic_DNA"/>
</dbReference>
<dbReference type="Proteomes" id="UP000012024">
    <property type="component" value="Unassembled WGS sequence"/>
</dbReference>
<dbReference type="PATRIC" id="fig|1137281.3.peg.1261"/>
<comment type="caution">
    <text evidence="3">The sequence shown here is derived from an EMBL/GenBank/DDBJ whole genome shotgun (WGS) entry which is preliminary data.</text>
</comment>
<dbReference type="Gene3D" id="3.90.226.10">
    <property type="entry name" value="2-enoyl-CoA Hydratase, Chain A, domain 1"/>
    <property type="match status" value="1"/>
</dbReference>
<organism evidence="3 4">
    <name type="scientific">Xanthomarina gelatinilytica</name>
    <dbReference type="NCBI Taxonomy" id="1137281"/>
    <lineage>
        <taxon>Bacteria</taxon>
        <taxon>Pseudomonadati</taxon>
        <taxon>Bacteroidota</taxon>
        <taxon>Flavobacteriia</taxon>
        <taxon>Flavobacteriales</taxon>
        <taxon>Flavobacteriaceae</taxon>
        <taxon>Xanthomarina</taxon>
    </lineage>
</organism>
<sequence>MKTILKFKVALLFTLLVASFGYTQNGNKIDWTTDLEIYKSQLESRHIDLYHSINKQTFDKELSRIKVLSDSASDFEVVLELMKLTRRIGDGHTAVSLRHLDTHTFPFEVKFIENEWRVVKISHEHKNLLKASLVAIDGVPIDEVAAKVSEVAQFVENKHSQVVRTGSYLTISELLQALQITKNTNSAEFTFIDLDNKKITVTLEALDKVAAEKTANFVALSISVPEITKPNSPMFDYLWYAPIKSTKAVYIQFNSYPTFEDMQVFGEELVGYITENEIKQVVIDMRNNGGGDLYVGVVLAYALNLADTIDWKQGVYVMTDAVTFSAATSNSALFKQLLNAKIVGQPTGSNPTGYQDMDQFELPNSKLVITYSKRRFELSETVTQGIQPDEFLNYNWKNFSQGNDNMLQWVIKDIKH</sequence>
<dbReference type="GO" id="GO:0006508">
    <property type="term" value="P:proteolysis"/>
    <property type="evidence" value="ECO:0007669"/>
    <property type="project" value="InterPro"/>
</dbReference>
<feature type="chain" id="PRO_5004081223" description="Tail specific protease domain-containing protein" evidence="1">
    <location>
        <begin position="24"/>
        <end position="416"/>
    </location>
</feature>
<name>M7MKF9_9FLAO</name>
<dbReference type="InterPro" id="IPR029045">
    <property type="entry name" value="ClpP/crotonase-like_dom_sf"/>
</dbReference>
<dbReference type="GeneID" id="98641156"/>
<evidence type="ECO:0000259" key="2">
    <source>
        <dbReference type="Pfam" id="PF03572"/>
    </source>
</evidence>
<accession>M7MKF9</accession>
<evidence type="ECO:0000256" key="1">
    <source>
        <dbReference type="SAM" id="SignalP"/>
    </source>
</evidence>
<dbReference type="OrthoDB" id="5480566at2"/>
<keyword evidence="1" id="KW-0732">Signal</keyword>
<dbReference type="InterPro" id="IPR005151">
    <property type="entry name" value="Tail-specific_protease"/>
</dbReference>
<dbReference type="AlphaFoldDB" id="M7MKF9"/>
<protein>
    <recommendedName>
        <fullName evidence="2">Tail specific protease domain-containing protein</fullName>
    </recommendedName>
</protein>
<evidence type="ECO:0000313" key="3">
    <source>
        <dbReference type="EMBL" id="EMQ95370.1"/>
    </source>
</evidence>
<dbReference type="GO" id="GO:0008236">
    <property type="term" value="F:serine-type peptidase activity"/>
    <property type="evidence" value="ECO:0007669"/>
    <property type="project" value="InterPro"/>
</dbReference>
<dbReference type="RefSeq" id="WP_007648792.1">
    <property type="nucleotide sequence ID" value="NZ_ANLA01000008.1"/>
</dbReference>
<keyword evidence="4" id="KW-1185">Reference proteome</keyword>